<protein>
    <submittedName>
        <fullName evidence="2">PepSY-associated TM helix domain-containing protein</fullName>
    </submittedName>
</protein>
<evidence type="ECO:0000313" key="3">
    <source>
        <dbReference type="Proteomes" id="UP001234798"/>
    </source>
</evidence>
<reference evidence="2 3" key="1">
    <citation type="submission" date="2023-08" db="EMBL/GenBank/DDBJ databases">
        <title>Achromobacter seleniivolatilans sp. nov., isolated from seleniferous soil.</title>
        <authorList>
            <person name="Zhang S."/>
            <person name="Li K."/>
            <person name="Peng J."/>
            <person name="Zhao Q."/>
            <person name="Wang H."/>
            <person name="Guo Y."/>
        </authorList>
    </citation>
    <scope>NUCLEOTIDE SEQUENCE [LARGE SCALE GENOMIC DNA]</scope>
    <source>
        <strain evidence="2 3">R39</strain>
    </source>
</reference>
<name>A0ABY9M531_9BURK</name>
<keyword evidence="1" id="KW-1133">Transmembrane helix</keyword>
<feature type="transmembrane region" description="Helical" evidence="1">
    <location>
        <begin position="143"/>
        <end position="163"/>
    </location>
</feature>
<dbReference type="InterPro" id="IPR005625">
    <property type="entry name" value="PepSY-ass_TM"/>
</dbReference>
<gene>
    <name evidence="2" type="ORF">RAS12_06925</name>
</gene>
<sequence length="380" mass="41379">MKGLRGFWLRVHRWLALSAGWVLIFSGLSGAVLVVAPKLDRWAHPELFQAQTHSVAGQSPVSLESVQRVVRQEFGPAANLVLRPPRNPDETLEVRVRGKWRGTVYLDPATGAEQGRRGEAEGFVNILFKLHSALWLDGTGKAALAWVALAYLLMLITGLILWWPRHWARGWNIALDKGLLRALFDLHRVGGAMLGLLIAVSVATGAYMAWRPLNAAVTWISGATPVKAPKLPAAFTASGSTATLDELANKAAAQFPDPGFIGYVVLPPNAGAPIRFRFRLPDDPHPNGMTSVWIDPRSADVLSVQRWDALDPGAKAVAVVYPLHTGELGGPLLETAVALGGLTLGGLGISGVWLWWRRRSIRMAAEQKRRLPTGRQRSNT</sequence>
<dbReference type="RefSeq" id="WP_306946582.1">
    <property type="nucleotide sequence ID" value="NZ_CP132976.1"/>
</dbReference>
<dbReference type="PANTHER" id="PTHR34219">
    <property type="entry name" value="IRON-REGULATED INNER MEMBRANE PROTEIN-RELATED"/>
    <property type="match status" value="1"/>
</dbReference>
<dbReference type="EMBL" id="CP132976">
    <property type="protein sequence ID" value="WMD22101.1"/>
    <property type="molecule type" value="Genomic_DNA"/>
</dbReference>
<organism evidence="2 3">
    <name type="scientific">Achromobacter seleniivolatilans</name>
    <dbReference type="NCBI Taxonomy" id="3047478"/>
    <lineage>
        <taxon>Bacteria</taxon>
        <taxon>Pseudomonadati</taxon>
        <taxon>Pseudomonadota</taxon>
        <taxon>Betaproteobacteria</taxon>
        <taxon>Burkholderiales</taxon>
        <taxon>Alcaligenaceae</taxon>
        <taxon>Achromobacter</taxon>
    </lineage>
</organism>
<keyword evidence="1" id="KW-0812">Transmembrane</keyword>
<proteinExistence type="predicted"/>
<feature type="transmembrane region" description="Helical" evidence="1">
    <location>
        <begin position="189"/>
        <end position="210"/>
    </location>
</feature>
<keyword evidence="1" id="KW-0472">Membrane</keyword>
<dbReference type="Pfam" id="PF03929">
    <property type="entry name" value="PepSY_TM"/>
    <property type="match status" value="1"/>
</dbReference>
<accession>A0ABY9M531</accession>
<evidence type="ECO:0000313" key="2">
    <source>
        <dbReference type="EMBL" id="WMD22101.1"/>
    </source>
</evidence>
<dbReference type="Proteomes" id="UP001234798">
    <property type="component" value="Chromosome"/>
</dbReference>
<evidence type="ECO:0000256" key="1">
    <source>
        <dbReference type="SAM" id="Phobius"/>
    </source>
</evidence>
<feature type="transmembrane region" description="Helical" evidence="1">
    <location>
        <begin position="336"/>
        <end position="356"/>
    </location>
</feature>
<keyword evidence="3" id="KW-1185">Reference proteome</keyword>